<accession>A0A917U7I1</accession>
<name>A0A917U7I1_9ACTN</name>
<feature type="compositionally biased region" description="Polar residues" evidence="1">
    <location>
        <begin position="88"/>
        <end position="101"/>
    </location>
</feature>
<feature type="region of interest" description="Disordered" evidence="1">
    <location>
        <begin position="88"/>
        <end position="128"/>
    </location>
</feature>
<dbReference type="AlphaFoldDB" id="A0A917U7I1"/>
<sequence length="128" mass="14082">MLCARDAATRGLSEPGYPDIPQLGPLTGPDTATYRNSRPPDRPEHPDMPHTSNHSIRAPLNDNWLITDEVPIASAVWHPCGEKRNLNTELRLSRGSSTGTSLPDDGFHRRQHHDQVPPGLGRLPVTAE</sequence>
<comment type="caution">
    <text evidence="2">The sequence shown here is derived from an EMBL/GenBank/DDBJ whole genome shotgun (WGS) entry which is preliminary data.</text>
</comment>
<gene>
    <name evidence="2" type="ORF">GCM10011608_57550</name>
</gene>
<reference evidence="2" key="2">
    <citation type="submission" date="2020-09" db="EMBL/GenBank/DDBJ databases">
        <authorList>
            <person name="Sun Q."/>
            <person name="Zhou Y."/>
        </authorList>
    </citation>
    <scope>NUCLEOTIDE SEQUENCE</scope>
    <source>
        <strain evidence="2">CGMCC 4.7312</strain>
    </source>
</reference>
<dbReference type="Proteomes" id="UP000608890">
    <property type="component" value="Unassembled WGS sequence"/>
</dbReference>
<reference evidence="2" key="1">
    <citation type="journal article" date="2014" name="Int. J. Syst. Evol. Microbiol.">
        <title>Complete genome sequence of Corynebacterium casei LMG S-19264T (=DSM 44701T), isolated from a smear-ripened cheese.</title>
        <authorList>
            <consortium name="US DOE Joint Genome Institute (JGI-PGF)"/>
            <person name="Walter F."/>
            <person name="Albersmeier A."/>
            <person name="Kalinowski J."/>
            <person name="Ruckert C."/>
        </authorList>
    </citation>
    <scope>NUCLEOTIDE SEQUENCE</scope>
    <source>
        <strain evidence="2">CGMCC 4.7312</strain>
    </source>
</reference>
<feature type="region of interest" description="Disordered" evidence="1">
    <location>
        <begin position="1"/>
        <end position="57"/>
    </location>
</feature>
<dbReference type="InterPro" id="IPR025649">
    <property type="entry name" value="DUF4360"/>
</dbReference>
<evidence type="ECO:0000313" key="2">
    <source>
        <dbReference type="EMBL" id="GGM64630.1"/>
    </source>
</evidence>
<dbReference type="EMBL" id="BMNB01000044">
    <property type="protein sequence ID" value="GGM64630.1"/>
    <property type="molecule type" value="Genomic_DNA"/>
</dbReference>
<feature type="compositionally biased region" description="Basic and acidic residues" evidence="1">
    <location>
        <begin position="38"/>
        <end position="48"/>
    </location>
</feature>
<evidence type="ECO:0000313" key="3">
    <source>
        <dbReference type="Proteomes" id="UP000608890"/>
    </source>
</evidence>
<dbReference type="Pfam" id="PF14273">
    <property type="entry name" value="DUF4360"/>
    <property type="match status" value="1"/>
</dbReference>
<evidence type="ECO:0000256" key="1">
    <source>
        <dbReference type="SAM" id="MobiDB-lite"/>
    </source>
</evidence>
<proteinExistence type="predicted"/>
<keyword evidence="3" id="KW-1185">Reference proteome</keyword>
<protein>
    <submittedName>
        <fullName evidence="2">Uncharacterized protein</fullName>
    </submittedName>
</protein>
<organism evidence="2 3">
    <name type="scientific">Micromonospora sonchi</name>
    <dbReference type="NCBI Taxonomy" id="1763543"/>
    <lineage>
        <taxon>Bacteria</taxon>
        <taxon>Bacillati</taxon>
        <taxon>Actinomycetota</taxon>
        <taxon>Actinomycetes</taxon>
        <taxon>Micromonosporales</taxon>
        <taxon>Micromonosporaceae</taxon>
        <taxon>Micromonospora</taxon>
    </lineage>
</organism>